<dbReference type="PROSITE" id="PS50262">
    <property type="entry name" value="G_PROTEIN_RECEP_F1_2"/>
    <property type="match status" value="1"/>
</dbReference>
<keyword evidence="9" id="KW-0325">Glycoprotein</keyword>
<organism evidence="14 15">
    <name type="scientific">Oncorhynchus mykiss</name>
    <name type="common">Rainbow trout</name>
    <name type="synonym">Salmo gairdneri</name>
    <dbReference type="NCBI Taxonomy" id="8022"/>
    <lineage>
        <taxon>Eukaryota</taxon>
        <taxon>Metazoa</taxon>
        <taxon>Chordata</taxon>
        <taxon>Craniata</taxon>
        <taxon>Vertebrata</taxon>
        <taxon>Euteleostomi</taxon>
        <taxon>Actinopterygii</taxon>
        <taxon>Neopterygii</taxon>
        <taxon>Teleostei</taxon>
        <taxon>Protacanthopterygii</taxon>
        <taxon>Salmoniformes</taxon>
        <taxon>Salmonidae</taxon>
        <taxon>Salmoninae</taxon>
        <taxon>Oncorhynchus</taxon>
    </lineage>
</organism>
<feature type="transmembrane region" description="Helical" evidence="12">
    <location>
        <begin position="48"/>
        <end position="78"/>
    </location>
</feature>
<dbReference type="PRINTS" id="PR00237">
    <property type="entry name" value="GPCRRHODOPSN"/>
</dbReference>
<proteinExistence type="inferred from homology"/>
<dbReference type="EMBL" id="FR904353">
    <property type="protein sequence ID" value="CDQ60553.1"/>
    <property type="molecule type" value="Genomic_DNA"/>
</dbReference>
<evidence type="ECO:0000256" key="12">
    <source>
        <dbReference type="SAM" id="Phobius"/>
    </source>
</evidence>
<evidence type="ECO:0000256" key="3">
    <source>
        <dbReference type="ARBA" id="ARBA00022692"/>
    </source>
</evidence>
<protein>
    <recommendedName>
        <fullName evidence="13">G-protein coupled receptors family 1 profile domain-containing protein</fullName>
    </recommendedName>
</protein>
<feature type="transmembrane region" description="Helical" evidence="12">
    <location>
        <begin position="90"/>
        <end position="111"/>
    </location>
</feature>
<evidence type="ECO:0000256" key="1">
    <source>
        <dbReference type="ARBA" id="ARBA00004651"/>
    </source>
</evidence>
<dbReference type="Gene3D" id="1.20.1070.10">
    <property type="entry name" value="Rhodopsin 7-helix transmembrane proteins"/>
    <property type="match status" value="1"/>
</dbReference>
<dbReference type="STRING" id="8022.A0A060VZT6"/>
<evidence type="ECO:0000256" key="6">
    <source>
        <dbReference type="ARBA" id="ARBA00023136"/>
    </source>
</evidence>
<evidence type="ECO:0000256" key="11">
    <source>
        <dbReference type="RuleBase" id="RU000688"/>
    </source>
</evidence>
<feature type="transmembrane region" description="Helical" evidence="12">
    <location>
        <begin position="274"/>
        <end position="294"/>
    </location>
</feature>
<feature type="transmembrane region" description="Helical" evidence="12">
    <location>
        <begin position="171"/>
        <end position="192"/>
    </location>
</feature>
<keyword evidence="3 11" id="KW-0812">Transmembrane</keyword>
<dbReference type="InterPro" id="IPR017452">
    <property type="entry name" value="GPCR_Rhodpsn_7TM"/>
</dbReference>
<evidence type="ECO:0000256" key="9">
    <source>
        <dbReference type="ARBA" id="ARBA00023180"/>
    </source>
</evidence>
<evidence type="ECO:0000259" key="13">
    <source>
        <dbReference type="PROSITE" id="PS50262"/>
    </source>
</evidence>
<evidence type="ECO:0000256" key="5">
    <source>
        <dbReference type="ARBA" id="ARBA00023040"/>
    </source>
</evidence>
<keyword evidence="6 12" id="KW-0472">Membrane</keyword>
<dbReference type="CDD" id="cd15204">
    <property type="entry name" value="7tmA_prokineticin-R"/>
    <property type="match status" value="1"/>
</dbReference>
<evidence type="ECO:0000313" key="15">
    <source>
        <dbReference type="Proteomes" id="UP000193380"/>
    </source>
</evidence>
<dbReference type="GO" id="GO:0008188">
    <property type="term" value="F:neuropeptide receptor activity"/>
    <property type="evidence" value="ECO:0007669"/>
    <property type="project" value="TreeGrafter"/>
</dbReference>
<evidence type="ECO:0000256" key="4">
    <source>
        <dbReference type="ARBA" id="ARBA00022989"/>
    </source>
</evidence>
<name>A0A060VZT6_ONCMY</name>
<keyword evidence="8 11" id="KW-0675">Receptor</keyword>
<dbReference type="Pfam" id="PF00001">
    <property type="entry name" value="7tm_1"/>
    <property type="match status" value="1"/>
</dbReference>
<dbReference type="Proteomes" id="UP000193380">
    <property type="component" value="Unassembled WGS sequence"/>
</dbReference>
<keyword evidence="4 12" id="KW-1133">Transmembrane helix</keyword>
<dbReference type="OrthoDB" id="10053194at2759"/>
<keyword evidence="7" id="KW-1015">Disulfide bond</keyword>
<dbReference type="GO" id="GO:0005886">
    <property type="term" value="C:plasma membrane"/>
    <property type="evidence" value="ECO:0007669"/>
    <property type="project" value="UniProtKB-SubCell"/>
</dbReference>
<dbReference type="PROSITE" id="PS00237">
    <property type="entry name" value="G_PROTEIN_RECEP_F1_1"/>
    <property type="match status" value="1"/>
</dbReference>
<evidence type="ECO:0000256" key="2">
    <source>
        <dbReference type="ARBA" id="ARBA00022475"/>
    </source>
</evidence>
<dbReference type="PANTHER" id="PTHR24238">
    <property type="entry name" value="G-PROTEIN COUPLED RECEPTOR"/>
    <property type="match status" value="1"/>
</dbReference>
<comment type="similarity">
    <text evidence="11">Belongs to the G-protein coupled receptor 1 family.</text>
</comment>
<feature type="domain" description="G-protein coupled receptors family 1 profile" evidence="13">
    <location>
        <begin position="70"/>
        <end position="334"/>
    </location>
</feature>
<comment type="subcellular location">
    <subcellularLocation>
        <location evidence="1">Cell membrane</location>
        <topology evidence="1">Multi-pass membrane protein</topology>
    </subcellularLocation>
</comment>
<evidence type="ECO:0000256" key="10">
    <source>
        <dbReference type="ARBA" id="ARBA00023224"/>
    </source>
</evidence>
<keyword evidence="5 11" id="KW-0297">G-protein coupled receptor</keyword>
<dbReference type="FunFam" id="1.20.1070.10:FF:000069">
    <property type="entry name" value="Prokineticin receptor 2"/>
    <property type="match status" value="1"/>
</dbReference>
<evidence type="ECO:0000256" key="8">
    <source>
        <dbReference type="ARBA" id="ARBA00023170"/>
    </source>
</evidence>
<accession>A0A060VZT6</accession>
<feature type="transmembrane region" description="Helical" evidence="12">
    <location>
        <begin position="314"/>
        <end position="335"/>
    </location>
</feature>
<dbReference type="AlphaFoldDB" id="A0A060VZT6"/>
<gene>
    <name evidence="14" type="ORF">GSONMT00082006001</name>
</gene>
<keyword evidence="10 11" id="KW-0807">Transducer</keyword>
<dbReference type="SUPFAM" id="SSF81321">
    <property type="entry name" value="Family A G protein-coupled receptor-like"/>
    <property type="match status" value="1"/>
</dbReference>
<feature type="transmembrane region" description="Helical" evidence="12">
    <location>
        <begin position="223"/>
        <end position="245"/>
    </location>
</feature>
<reference evidence="14" key="2">
    <citation type="submission" date="2014-03" db="EMBL/GenBank/DDBJ databases">
        <authorList>
            <person name="Genoscope - CEA"/>
        </authorList>
    </citation>
    <scope>NUCLEOTIDE SEQUENCE</scope>
</reference>
<dbReference type="PANTHER" id="PTHR24238:SF74">
    <property type="entry name" value="PROKINETICIN RECEPTOR 2"/>
    <property type="match status" value="1"/>
</dbReference>
<sequence length="382" mass="43500">MGECHNNSSFSVTQDLPENCPDSFNSSAYDLDYGVPREEIPDTTQGCAFFVATIIIAMVLVCIILVCGIGNCLFIASLARYKKLRNLTNLLIANLAVSDILVAVVCCPFLLDYYVVKQLSWDHGLVLCASINYLRTVSLYVSTNALLAIAVDRYMAIVHPMKPRMKYQTAYSLILGVWIVPIVISIPSAYFASEITYPRISSQSHKTFCAQIWPVDHQLYYRFYFLFIFALEFAGPVAIMAVCYARILRELWFKSVPGFQTEQIRKRLHRRRRMVVVLILVLAAYVLCWAPYYGFTLVRDFHPTLISRDRNSLVAFYIIECVAMSNGIINTLCFVSVRNTAKCMRTVTRLRWKSVKCATGKTVEEHTSSLRVTEDVECTRLR</sequence>
<evidence type="ECO:0000313" key="14">
    <source>
        <dbReference type="EMBL" id="CDQ60553.1"/>
    </source>
</evidence>
<feature type="transmembrane region" description="Helical" evidence="12">
    <location>
        <begin position="131"/>
        <end position="151"/>
    </location>
</feature>
<dbReference type="PaxDb" id="8022-A0A060VZT6"/>
<keyword evidence="2" id="KW-1003">Cell membrane</keyword>
<reference evidence="14" key="1">
    <citation type="journal article" date="2014" name="Nat. Commun.">
        <title>The rainbow trout genome provides novel insights into evolution after whole-genome duplication in vertebrates.</title>
        <authorList>
            <person name="Berthelot C."/>
            <person name="Brunet F."/>
            <person name="Chalopin D."/>
            <person name="Juanchich A."/>
            <person name="Bernard M."/>
            <person name="Noel B."/>
            <person name="Bento P."/>
            <person name="Da Silva C."/>
            <person name="Labadie K."/>
            <person name="Alberti A."/>
            <person name="Aury J.M."/>
            <person name="Louis A."/>
            <person name="Dehais P."/>
            <person name="Bardou P."/>
            <person name="Montfort J."/>
            <person name="Klopp C."/>
            <person name="Cabau C."/>
            <person name="Gaspin C."/>
            <person name="Thorgaard G.H."/>
            <person name="Boussaha M."/>
            <person name="Quillet E."/>
            <person name="Guyomard R."/>
            <person name="Galiana D."/>
            <person name="Bobe J."/>
            <person name="Volff J.N."/>
            <person name="Genet C."/>
            <person name="Wincker P."/>
            <person name="Jaillon O."/>
            <person name="Roest Crollius H."/>
            <person name="Guiguen Y."/>
        </authorList>
    </citation>
    <scope>NUCLEOTIDE SEQUENCE [LARGE SCALE GENOMIC DNA]</scope>
</reference>
<evidence type="ECO:0000256" key="7">
    <source>
        <dbReference type="ARBA" id="ARBA00023157"/>
    </source>
</evidence>
<dbReference type="InterPro" id="IPR000276">
    <property type="entry name" value="GPCR_Rhodpsn"/>
</dbReference>